<sequence>MTHPTPLSATYTHRYAHHLAAAFNAKDDNEMLKCRSSVVYNLSGMVMHELWLRMDRGRFLFTPQVTK</sequence>
<dbReference type="AlphaFoldDB" id="A0A0C9WKH7"/>
<dbReference type="Proteomes" id="UP000054477">
    <property type="component" value="Unassembled WGS sequence"/>
</dbReference>
<organism evidence="1 2">
    <name type="scientific">Laccaria amethystina LaAM-08-1</name>
    <dbReference type="NCBI Taxonomy" id="1095629"/>
    <lineage>
        <taxon>Eukaryota</taxon>
        <taxon>Fungi</taxon>
        <taxon>Dikarya</taxon>
        <taxon>Basidiomycota</taxon>
        <taxon>Agaricomycotina</taxon>
        <taxon>Agaricomycetes</taxon>
        <taxon>Agaricomycetidae</taxon>
        <taxon>Agaricales</taxon>
        <taxon>Agaricineae</taxon>
        <taxon>Hydnangiaceae</taxon>
        <taxon>Laccaria</taxon>
    </lineage>
</organism>
<feature type="non-terminal residue" evidence="1">
    <location>
        <position position="67"/>
    </location>
</feature>
<reference evidence="1 2" key="1">
    <citation type="submission" date="2014-04" db="EMBL/GenBank/DDBJ databases">
        <authorList>
            <consortium name="DOE Joint Genome Institute"/>
            <person name="Kuo A."/>
            <person name="Kohler A."/>
            <person name="Nagy L.G."/>
            <person name="Floudas D."/>
            <person name="Copeland A."/>
            <person name="Barry K.W."/>
            <person name="Cichocki N."/>
            <person name="Veneault-Fourrey C."/>
            <person name="LaButti K."/>
            <person name="Lindquist E.A."/>
            <person name="Lipzen A."/>
            <person name="Lundell T."/>
            <person name="Morin E."/>
            <person name="Murat C."/>
            <person name="Sun H."/>
            <person name="Tunlid A."/>
            <person name="Henrissat B."/>
            <person name="Grigoriev I.V."/>
            <person name="Hibbett D.S."/>
            <person name="Martin F."/>
            <person name="Nordberg H.P."/>
            <person name="Cantor M.N."/>
            <person name="Hua S.X."/>
        </authorList>
    </citation>
    <scope>NUCLEOTIDE SEQUENCE [LARGE SCALE GENOMIC DNA]</scope>
    <source>
        <strain evidence="1 2">LaAM-08-1</strain>
    </source>
</reference>
<reference evidence="2" key="2">
    <citation type="submission" date="2015-01" db="EMBL/GenBank/DDBJ databases">
        <title>Evolutionary Origins and Diversification of the Mycorrhizal Mutualists.</title>
        <authorList>
            <consortium name="DOE Joint Genome Institute"/>
            <consortium name="Mycorrhizal Genomics Consortium"/>
            <person name="Kohler A."/>
            <person name="Kuo A."/>
            <person name="Nagy L.G."/>
            <person name="Floudas D."/>
            <person name="Copeland A."/>
            <person name="Barry K.W."/>
            <person name="Cichocki N."/>
            <person name="Veneault-Fourrey C."/>
            <person name="LaButti K."/>
            <person name="Lindquist E.A."/>
            <person name="Lipzen A."/>
            <person name="Lundell T."/>
            <person name="Morin E."/>
            <person name="Murat C."/>
            <person name="Riley R."/>
            <person name="Ohm R."/>
            <person name="Sun H."/>
            <person name="Tunlid A."/>
            <person name="Henrissat B."/>
            <person name="Grigoriev I.V."/>
            <person name="Hibbett D.S."/>
            <person name="Martin F."/>
        </authorList>
    </citation>
    <scope>NUCLEOTIDE SEQUENCE [LARGE SCALE GENOMIC DNA]</scope>
    <source>
        <strain evidence="2">LaAM-08-1</strain>
    </source>
</reference>
<protein>
    <submittedName>
        <fullName evidence="1">Unplaced genomic scaffold K443scaffold_188, whole genome shotgun sequence</fullName>
    </submittedName>
</protein>
<accession>A0A0C9WKH7</accession>
<keyword evidence="2" id="KW-1185">Reference proteome</keyword>
<gene>
    <name evidence="1" type="ORF">K443DRAFT_682336</name>
</gene>
<proteinExistence type="predicted"/>
<dbReference type="HOGENOM" id="CLU_2819496_0_0_1"/>
<evidence type="ECO:0000313" key="1">
    <source>
        <dbReference type="EMBL" id="KIJ96374.1"/>
    </source>
</evidence>
<evidence type="ECO:0000313" key="2">
    <source>
        <dbReference type="Proteomes" id="UP000054477"/>
    </source>
</evidence>
<dbReference type="EMBL" id="KN838723">
    <property type="protein sequence ID" value="KIJ96374.1"/>
    <property type="molecule type" value="Genomic_DNA"/>
</dbReference>
<name>A0A0C9WKH7_9AGAR</name>